<accession>F9YT76</accession>
<dbReference type="PANTHER" id="PTHR40396:SF1">
    <property type="entry name" value="ATPASE AAA-TYPE CORE DOMAIN-CONTAINING PROTEIN"/>
    <property type="match status" value="1"/>
</dbReference>
<dbReference type="PANTHER" id="PTHR40396">
    <property type="entry name" value="ATPASE-LIKE PROTEIN"/>
    <property type="match status" value="1"/>
</dbReference>
<organism evidence="2 3">
    <name type="scientific">Capnocytophaga canimorsus (strain 5)</name>
    <dbReference type="NCBI Taxonomy" id="860228"/>
    <lineage>
        <taxon>Bacteria</taxon>
        <taxon>Pseudomonadati</taxon>
        <taxon>Bacteroidota</taxon>
        <taxon>Flavobacteriia</taxon>
        <taxon>Flavobacteriales</taxon>
        <taxon>Flavobacteriaceae</taxon>
        <taxon>Capnocytophaga</taxon>
    </lineage>
</organism>
<dbReference type="GO" id="GO:0016887">
    <property type="term" value="F:ATP hydrolysis activity"/>
    <property type="evidence" value="ECO:0007669"/>
    <property type="project" value="InterPro"/>
</dbReference>
<dbReference type="Gene3D" id="3.40.50.300">
    <property type="entry name" value="P-loop containing nucleotide triphosphate hydrolases"/>
    <property type="match status" value="1"/>
</dbReference>
<dbReference type="Proteomes" id="UP000008895">
    <property type="component" value="Chromosome"/>
</dbReference>
<protein>
    <submittedName>
        <fullName evidence="2">Abortive infection protein, putative</fullName>
    </submittedName>
</protein>
<dbReference type="STRING" id="860228.Ccan_18790"/>
<dbReference type="RefSeq" id="WP_013997979.1">
    <property type="nucleotide sequence ID" value="NC_015846.1"/>
</dbReference>
<proteinExistence type="predicted"/>
<dbReference type="InterPro" id="IPR003959">
    <property type="entry name" value="ATPase_AAA_core"/>
</dbReference>
<feature type="domain" description="ATPase AAA-type core" evidence="1">
    <location>
        <begin position="247"/>
        <end position="365"/>
    </location>
</feature>
<dbReference type="GO" id="GO:0005524">
    <property type="term" value="F:ATP binding"/>
    <property type="evidence" value="ECO:0007669"/>
    <property type="project" value="InterPro"/>
</dbReference>
<dbReference type="OrthoDB" id="9809324at2"/>
<dbReference type="KEGG" id="ccm:Ccan_18790"/>
<gene>
    <name evidence="2" type="ordered locus">Ccan_18790</name>
</gene>
<dbReference type="SUPFAM" id="SSF52540">
    <property type="entry name" value="P-loop containing nucleoside triphosphate hydrolases"/>
    <property type="match status" value="1"/>
</dbReference>
<keyword evidence="3" id="KW-1185">Reference proteome</keyword>
<dbReference type="HOGENOM" id="CLU_046693_2_0_10"/>
<sequence>MLVQFTVKNYKTFRKQAVLSLVASGYDKKTHEEDNVFQEKNIRLLRSAVVYGANASGKSKLIEALAFMRKIVYGSASDSQKGQIIPVESFLLNQETENKPSEFEVIFISENVQYRYGFEVTKEKVISEWLYRKEKVKEVEVFYREENKAKLHSTLFSNGEFIWNKSMVRDNALLLSVAAQFNDDIANKVVQYFSNEIKIISGIQEEGFEGFTIQKIDSDKGKHEILKMLKAADIGIEDLKVETIDKENLPKDMPDELKRLFLKENIKIYSDSSVFTFHKKFDTQQKQIGNALFSLEEESTGTKKYLALSGPILDVLKNGYTLIVDELDSKLHPNLVEEIVQLFNSKEVNIKNAQLIFNTHNTNLLTPRLFRRDQIWFTEKNEYGEASLYSLADFKTNKVRKMDAFENNYIRGKYGAVPFLNLFENFKDYLKSDEKEK</sequence>
<evidence type="ECO:0000313" key="3">
    <source>
        <dbReference type="Proteomes" id="UP000008895"/>
    </source>
</evidence>
<dbReference type="InterPro" id="IPR027417">
    <property type="entry name" value="P-loop_NTPase"/>
</dbReference>
<reference evidence="2 3" key="1">
    <citation type="journal article" date="2011" name="J. Bacteriol.">
        <title>Complete genome sequence of the dog commensal and human pathogen Capnocytophaga canimorsus strain 5.</title>
        <authorList>
            <person name="Manfredi P."/>
            <person name="Pagni M."/>
            <person name="Cornelis G.R."/>
        </authorList>
    </citation>
    <scope>NUCLEOTIDE SEQUENCE [LARGE SCALE GENOMIC DNA]</scope>
    <source>
        <strain evidence="3">5</strain>
    </source>
</reference>
<dbReference type="Pfam" id="PF13304">
    <property type="entry name" value="AAA_21"/>
    <property type="match status" value="2"/>
</dbReference>
<feature type="domain" description="ATPase AAA-type core" evidence="1">
    <location>
        <begin position="48"/>
        <end position="147"/>
    </location>
</feature>
<evidence type="ECO:0000313" key="2">
    <source>
        <dbReference type="EMBL" id="AEK23995.1"/>
    </source>
</evidence>
<evidence type="ECO:0000259" key="1">
    <source>
        <dbReference type="Pfam" id="PF13304"/>
    </source>
</evidence>
<name>F9YT76_CAPCC</name>
<dbReference type="eggNOG" id="COG1106">
    <property type="taxonomic scope" value="Bacteria"/>
</dbReference>
<dbReference type="AlphaFoldDB" id="F9YT76"/>
<dbReference type="EMBL" id="CP002113">
    <property type="protein sequence ID" value="AEK23995.1"/>
    <property type="molecule type" value="Genomic_DNA"/>
</dbReference>